<proteinExistence type="predicted"/>
<evidence type="ECO:0000256" key="1">
    <source>
        <dbReference type="SAM" id="SignalP"/>
    </source>
</evidence>
<dbReference type="Proteomes" id="UP000269708">
    <property type="component" value="Unassembled WGS sequence"/>
</dbReference>
<dbReference type="InterPro" id="IPR045351">
    <property type="entry name" value="DUF6531"/>
</dbReference>
<sequence length="646" mass="71123">MFRLMCVLALFACLWANPFGARAKNYPTQGEAYSRCWAAYSAAMGRAAAYNSKPGITYEWQSRSACKLGGNSTYPLYACTLYYTNAALVSCELAVGGTASENGGSYDYSFPSTRSTFDYAKSLGKPDCCVGNPMNVATGNKYQEELDYANNELELRRYYNSFPPLSPSALGTHWRHTFDRRLELMNDGTNFFAYAHRQDGHRIEFRKVAGIWKPDPDVIDRLVYDEGSGYWELHEGETRQLERYDANGLLVAIEFPDGEAIDLTYSDDETPAHIAPGPDLLLIASDRSGRILTFHYTATGALRDVEQPDGKLVTYEYDTFGNLAEVRHPGTAIRRYHYNESGLNGGVAQPGLLTGITDESGIRLSSYGYNSKGQAVLTQRGNGIEKYQVKQAADGQVVIASSLGATDTYQFSVIHGAARVSARTQTCVGCQAQSSLRTYDAAGYPDVFTDSGVVVDHDYSSTGLETQRVESKGTASQRTIQTEWNESLRVPVERRTYRADGVLIAKSAWTYNPRGQPLTNTQVDPVAMQTRTTTTTYCEQANVDAGTCPLVGLVTSVDSPRTDVNDVTTYQYYATDHPGCAIAPTACAWRKGDLWKVVNALGQVTETLRYDGSGRVLSAKDADGVITDFEYHPRGWLIARKTRGSN</sequence>
<evidence type="ECO:0000313" key="3">
    <source>
        <dbReference type="EMBL" id="RPE74789.1"/>
    </source>
</evidence>
<keyword evidence="4" id="KW-1185">Reference proteome</keyword>
<dbReference type="Pfam" id="PF20148">
    <property type="entry name" value="DUF6531"/>
    <property type="match status" value="1"/>
</dbReference>
<comment type="caution">
    <text evidence="3">The sequence shown here is derived from an EMBL/GenBank/DDBJ whole genome shotgun (WGS) entry which is preliminary data.</text>
</comment>
<protein>
    <submittedName>
        <fullName evidence="3">YD repeat-containing protein</fullName>
    </submittedName>
</protein>
<evidence type="ECO:0000259" key="2">
    <source>
        <dbReference type="Pfam" id="PF20148"/>
    </source>
</evidence>
<feature type="chain" id="PRO_5017964860" evidence="1">
    <location>
        <begin position="24"/>
        <end position="646"/>
    </location>
</feature>
<organism evidence="3 4">
    <name type="scientific">Vulcaniibacterium tengchongense</name>
    <dbReference type="NCBI Taxonomy" id="1273429"/>
    <lineage>
        <taxon>Bacteria</taxon>
        <taxon>Pseudomonadati</taxon>
        <taxon>Pseudomonadota</taxon>
        <taxon>Gammaproteobacteria</taxon>
        <taxon>Lysobacterales</taxon>
        <taxon>Lysobacteraceae</taxon>
        <taxon>Vulcaniibacterium</taxon>
    </lineage>
</organism>
<dbReference type="OrthoDB" id="9816400at2"/>
<feature type="signal peptide" evidence="1">
    <location>
        <begin position="1"/>
        <end position="23"/>
    </location>
</feature>
<dbReference type="InterPro" id="IPR031325">
    <property type="entry name" value="RHS_repeat"/>
</dbReference>
<reference evidence="3 4" key="1">
    <citation type="submission" date="2018-11" db="EMBL/GenBank/DDBJ databases">
        <title>Genomic Encyclopedia of Type Strains, Phase IV (KMG-IV): sequencing the most valuable type-strain genomes for metagenomic binning, comparative biology and taxonomic classification.</title>
        <authorList>
            <person name="Goeker M."/>
        </authorList>
    </citation>
    <scope>NUCLEOTIDE SEQUENCE [LARGE SCALE GENOMIC DNA]</scope>
    <source>
        <strain evidence="3 4">DSM 25623</strain>
    </source>
</reference>
<dbReference type="NCBIfam" id="TIGR01643">
    <property type="entry name" value="YD_repeat_2x"/>
    <property type="match status" value="2"/>
</dbReference>
<dbReference type="Pfam" id="PF05593">
    <property type="entry name" value="RHS_repeat"/>
    <property type="match status" value="2"/>
</dbReference>
<feature type="domain" description="DUF6531" evidence="2">
    <location>
        <begin position="131"/>
        <end position="205"/>
    </location>
</feature>
<evidence type="ECO:0000313" key="4">
    <source>
        <dbReference type="Proteomes" id="UP000269708"/>
    </source>
</evidence>
<dbReference type="InterPro" id="IPR006530">
    <property type="entry name" value="YD"/>
</dbReference>
<dbReference type="RefSeq" id="WP_123771317.1">
    <property type="nucleotide sequence ID" value="NZ_RKQN01000006.1"/>
</dbReference>
<gene>
    <name evidence="3" type="ORF">EDC50_3002</name>
</gene>
<keyword evidence="1" id="KW-0732">Signal</keyword>
<dbReference type="EMBL" id="RKQN01000006">
    <property type="protein sequence ID" value="RPE74789.1"/>
    <property type="molecule type" value="Genomic_DNA"/>
</dbReference>
<dbReference type="Gene3D" id="2.180.10.10">
    <property type="entry name" value="RHS repeat-associated core"/>
    <property type="match status" value="1"/>
</dbReference>
<name>A0A3N4V501_9GAMM</name>
<accession>A0A3N4V501</accession>
<dbReference type="AlphaFoldDB" id="A0A3N4V501"/>